<dbReference type="InterPro" id="IPR009057">
    <property type="entry name" value="Homeodomain-like_sf"/>
</dbReference>
<sequence>MAFDCGFNDLANFSTLFHDKFNCIPSTYRLNQIGKLLN</sequence>
<evidence type="ECO:0000256" key="1">
    <source>
        <dbReference type="ARBA" id="ARBA00023015"/>
    </source>
</evidence>
<proteinExistence type="predicted"/>
<organism evidence="4 5">
    <name type="scientific">Flavobacterium fructosi</name>
    <dbReference type="NCBI Taxonomy" id="3230416"/>
    <lineage>
        <taxon>Bacteria</taxon>
        <taxon>Pseudomonadati</taxon>
        <taxon>Bacteroidota</taxon>
        <taxon>Flavobacteriia</taxon>
        <taxon>Flavobacteriales</taxon>
        <taxon>Flavobacteriaceae</taxon>
        <taxon>Flavobacterium</taxon>
    </lineage>
</organism>
<dbReference type="SUPFAM" id="SSF46689">
    <property type="entry name" value="Homeodomain-like"/>
    <property type="match status" value="1"/>
</dbReference>
<dbReference type="InterPro" id="IPR018060">
    <property type="entry name" value="HTH_AraC"/>
</dbReference>
<evidence type="ECO:0000256" key="2">
    <source>
        <dbReference type="ARBA" id="ARBA00023163"/>
    </source>
</evidence>
<dbReference type="PROSITE" id="PS01124">
    <property type="entry name" value="HTH_ARAC_FAMILY_2"/>
    <property type="match status" value="1"/>
</dbReference>
<keyword evidence="5" id="KW-1185">Reference proteome</keyword>
<evidence type="ECO:0000313" key="5">
    <source>
        <dbReference type="Proteomes" id="UP001600039"/>
    </source>
</evidence>
<accession>A0ABW6HLB9</accession>
<keyword evidence="2" id="KW-0804">Transcription</keyword>
<comment type="caution">
    <text evidence="4">The sequence shown here is derived from an EMBL/GenBank/DDBJ whole genome shotgun (WGS) entry which is preliminary data.</text>
</comment>
<keyword evidence="1" id="KW-0805">Transcription regulation</keyword>
<evidence type="ECO:0000259" key="3">
    <source>
        <dbReference type="PROSITE" id="PS01124"/>
    </source>
</evidence>
<dbReference type="Proteomes" id="UP001600039">
    <property type="component" value="Unassembled WGS sequence"/>
</dbReference>
<dbReference type="Gene3D" id="1.10.10.60">
    <property type="entry name" value="Homeodomain-like"/>
    <property type="match status" value="1"/>
</dbReference>
<gene>
    <name evidence="4" type="ORF">ACFX5D_07610</name>
</gene>
<evidence type="ECO:0000313" key="4">
    <source>
        <dbReference type="EMBL" id="MFE3847830.1"/>
    </source>
</evidence>
<protein>
    <recommendedName>
        <fullName evidence="3">HTH araC/xylS-type domain-containing protein</fullName>
    </recommendedName>
</protein>
<dbReference type="EMBL" id="JBHZQA010000003">
    <property type="protein sequence ID" value="MFE3847830.1"/>
    <property type="molecule type" value="Genomic_DNA"/>
</dbReference>
<dbReference type="RefSeq" id="WP_379857670.1">
    <property type="nucleotide sequence ID" value="NZ_JBHZQA010000003.1"/>
</dbReference>
<name>A0ABW6HLB9_9FLAO</name>
<feature type="domain" description="HTH araC/xylS-type" evidence="3">
    <location>
        <begin position="1"/>
        <end position="31"/>
    </location>
</feature>
<reference evidence="4 5" key="1">
    <citation type="submission" date="2024-06" db="EMBL/GenBank/DDBJ databases">
        <title>Flavobacterium spp. isolated from glacier.</title>
        <authorList>
            <person name="Han D."/>
        </authorList>
    </citation>
    <scope>NUCLEOTIDE SEQUENCE [LARGE SCALE GENOMIC DNA]</scope>
    <source>
        <strain evidence="4 5">LB3P45</strain>
    </source>
</reference>